<comment type="subcellular location">
    <subcellularLocation>
        <location evidence="1">Membrane</location>
        <topology evidence="1">Multi-pass membrane protein</topology>
    </subcellularLocation>
</comment>
<dbReference type="PROSITE" id="PS00221">
    <property type="entry name" value="MIP"/>
    <property type="match status" value="1"/>
</dbReference>
<protein>
    <submittedName>
        <fullName evidence="9">Glycerol uptake facilitator protein</fullName>
    </submittedName>
</protein>
<feature type="transmembrane region" description="Helical" evidence="8">
    <location>
        <begin position="36"/>
        <end position="57"/>
    </location>
</feature>
<evidence type="ECO:0000256" key="5">
    <source>
        <dbReference type="ARBA" id="ARBA00022989"/>
    </source>
</evidence>
<keyword evidence="5 8" id="KW-1133">Transmembrane helix</keyword>
<evidence type="ECO:0000313" key="9">
    <source>
        <dbReference type="EMBL" id="SDO78237.1"/>
    </source>
</evidence>
<dbReference type="Proteomes" id="UP000198597">
    <property type="component" value="Unassembled WGS sequence"/>
</dbReference>
<comment type="similarity">
    <text evidence="2 7">Belongs to the MIP/aquaporin (TC 1.A.8) family.</text>
</comment>
<dbReference type="Pfam" id="PF00230">
    <property type="entry name" value="MIP"/>
    <property type="match status" value="1"/>
</dbReference>
<organism evidence="9 10">
    <name type="scientific">Clostridium gasigenes</name>
    <dbReference type="NCBI Taxonomy" id="94869"/>
    <lineage>
        <taxon>Bacteria</taxon>
        <taxon>Bacillati</taxon>
        <taxon>Bacillota</taxon>
        <taxon>Clostridia</taxon>
        <taxon>Eubacteriales</taxon>
        <taxon>Clostridiaceae</taxon>
        <taxon>Clostridium</taxon>
    </lineage>
</organism>
<evidence type="ECO:0000313" key="10">
    <source>
        <dbReference type="Proteomes" id="UP000198597"/>
    </source>
</evidence>
<dbReference type="GO" id="GO:0005886">
    <property type="term" value="C:plasma membrane"/>
    <property type="evidence" value="ECO:0007669"/>
    <property type="project" value="TreeGrafter"/>
</dbReference>
<dbReference type="Gene3D" id="1.20.1080.10">
    <property type="entry name" value="Glycerol uptake facilitator protein"/>
    <property type="match status" value="1"/>
</dbReference>
<keyword evidence="6 8" id="KW-0472">Membrane</keyword>
<dbReference type="STRING" id="94869.SAMN04488529_101411"/>
<dbReference type="NCBIfam" id="TIGR00861">
    <property type="entry name" value="MIP"/>
    <property type="match status" value="1"/>
</dbReference>
<keyword evidence="10" id="KW-1185">Reference proteome</keyword>
<feature type="transmembrane region" description="Helical" evidence="8">
    <location>
        <begin position="6"/>
        <end position="29"/>
    </location>
</feature>
<evidence type="ECO:0000256" key="8">
    <source>
        <dbReference type="SAM" id="Phobius"/>
    </source>
</evidence>
<dbReference type="InterPro" id="IPR023271">
    <property type="entry name" value="Aquaporin-like"/>
</dbReference>
<dbReference type="GO" id="GO:0015254">
    <property type="term" value="F:glycerol channel activity"/>
    <property type="evidence" value="ECO:0007669"/>
    <property type="project" value="TreeGrafter"/>
</dbReference>
<dbReference type="InterPro" id="IPR022357">
    <property type="entry name" value="MIP_CS"/>
</dbReference>
<dbReference type="InterPro" id="IPR050363">
    <property type="entry name" value="MIP/Aquaporin"/>
</dbReference>
<name>A0A1H0MD12_9CLOT</name>
<dbReference type="PRINTS" id="PR00783">
    <property type="entry name" value="MINTRINSICP"/>
</dbReference>
<feature type="transmembrane region" description="Helical" evidence="8">
    <location>
        <begin position="140"/>
        <end position="159"/>
    </location>
</feature>
<gene>
    <name evidence="9" type="ORF">SAMN04488529_101411</name>
</gene>
<evidence type="ECO:0000256" key="2">
    <source>
        <dbReference type="ARBA" id="ARBA00006175"/>
    </source>
</evidence>
<evidence type="ECO:0000256" key="1">
    <source>
        <dbReference type="ARBA" id="ARBA00004141"/>
    </source>
</evidence>
<sequence length="236" mass="25158">MSMTTILAELFGTLILVLLGDAVVANVILNKTKGNSSGWIVIASGWAFAVAVPVYMFGSVSGAHFNPAVTLALAVVGKFPWANVPMYLVAQFVGAFLGAGLVLISYYNHFEETEDKATKLGVFCTSPEIRNPKFNFATEFIGTFIFVFAMLGITAHPFVEGVQPFVIGVLVWAIGLSLGGPTGYAINPARDLGPRLMHYLLPVPNKGGSDWGYAWIPVVAPILGAILGALLYVSIF</sequence>
<evidence type="ECO:0000256" key="3">
    <source>
        <dbReference type="ARBA" id="ARBA00022448"/>
    </source>
</evidence>
<dbReference type="CDD" id="cd00333">
    <property type="entry name" value="MIP"/>
    <property type="match status" value="1"/>
</dbReference>
<keyword evidence="3 7" id="KW-0813">Transport</keyword>
<dbReference type="SUPFAM" id="SSF81338">
    <property type="entry name" value="Aquaporin-like"/>
    <property type="match status" value="1"/>
</dbReference>
<dbReference type="EMBL" id="FNJM01000001">
    <property type="protein sequence ID" value="SDO78237.1"/>
    <property type="molecule type" value="Genomic_DNA"/>
</dbReference>
<feature type="transmembrane region" description="Helical" evidence="8">
    <location>
        <begin position="212"/>
        <end position="233"/>
    </location>
</feature>
<feature type="transmembrane region" description="Helical" evidence="8">
    <location>
        <begin position="88"/>
        <end position="107"/>
    </location>
</feature>
<keyword evidence="4 7" id="KW-0812">Transmembrane</keyword>
<evidence type="ECO:0000256" key="6">
    <source>
        <dbReference type="ARBA" id="ARBA00023136"/>
    </source>
</evidence>
<evidence type="ECO:0000256" key="7">
    <source>
        <dbReference type="RuleBase" id="RU000477"/>
    </source>
</evidence>
<evidence type="ECO:0000256" key="4">
    <source>
        <dbReference type="ARBA" id="ARBA00022692"/>
    </source>
</evidence>
<dbReference type="OrthoDB" id="9807293at2"/>
<dbReference type="InterPro" id="IPR000425">
    <property type="entry name" value="MIP"/>
</dbReference>
<accession>A0A1H0MD12</accession>
<reference evidence="9 10" key="1">
    <citation type="submission" date="2016-10" db="EMBL/GenBank/DDBJ databases">
        <authorList>
            <person name="de Groot N.N."/>
        </authorList>
    </citation>
    <scope>NUCLEOTIDE SEQUENCE [LARGE SCALE GENOMIC DNA]</scope>
    <source>
        <strain evidence="9 10">DSM 12272</strain>
    </source>
</reference>
<dbReference type="AlphaFoldDB" id="A0A1H0MD12"/>
<feature type="transmembrane region" description="Helical" evidence="8">
    <location>
        <begin position="166"/>
        <end position="186"/>
    </location>
</feature>
<dbReference type="PANTHER" id="PTHR43829:SF9">
    <property type="entry name" value="AQUAPORIN-9"/>
    <property type="match status" value="1"/>
</dbReference>
<proteinExistence type="inferred from homology"/>
<dbReference type="PANTHER" id="PTHR43829">
    <property type="entry name" value="AQUAPORIN OR AQUAGLYCEROPORIN RELATED"/>
    <property type="match status" value="1"/>
</dbReference>